<evidence type="ECO:0000259" key="1">
    <source>
        <dbReference type="Pfam" id="PF14393"/>
    </source>
</evidence>
<dbReference type="AlphaFoldDB" id="A0A158FHK5"/>
<protein>
    <recommendedName>
        <fullName evidence="1">DUF4422 domain-containing protein</fullName>
    </recommendedName>
</protein>
<name>A0A158FHK5_9BURK</name>
<dbReference type="InterPro" id="IPR025536">
    <property type="entry name" value="DUF4422"/>
</dbReference>
<keyword evidence="3" id="KW-1185">Reference proteome</keyword>
<gene>
    <name evidence="2" type="ORF">AWB68_00660</name>
</gene>
<dbReference type="EMBL" id="FCON02000004">
    <property type="protein sequence ID" value="SAL19362.1"/>
    <property type="molecule type" value="Genomic_DNA"/>
</dbReference>
<feature type="domain" description="DUF4422" evidence="1">
    <location>
        <begin position="12"/>
        <end position="238"/>
    </location>
</feature>
<accession>A0A158FHK5</accession>
<dbReference type="Pfam" id="PF14393">
    <property type="entry name" value="DUF4422"/>
    <property type="match status" value="1"/>
</dbReference>
<reference evidence="2" key="1">
    <citation type="submission" date="2016-01" db="EMBL/GenBank/DDBJ databases">
        <authorList>
            <person name="Peeters C."/>
        </authorList>
    </citation>
    <scope>NUCLEOTIDE SEQUENCE [LARGE SCALE GENOMIC DNA]</scope>
    <source>
        <strain evidence="2">LMG 22940</strain>
    </source>
</reference>
<proteinExistence type="predicted"/>
<comment type="caution">
    <text evidence="2">The sequence shown here is derived from an EMBL/GenBank/DDBJ whole genome shotgun (WGS) entry which is preliminary data.</text>
</comment>
<evidence type="ECO:0000313" key="3">
    <source>
        <dbReference type="Proteomes" id="UP000054770"/>
    </source>
</evidence>
<sequence length="253" mass="29784">MHMNEHDTPTVRIYQTFHKTFPYNPDCGWIQPLGVNGYRNTRLLSDSDGDNISALNPYFSELTAHYWVWKHSDADVVGFYHYRRYLNYVIDGTWQPGITVGLKSDEVTIGYLTHDAQLERIRRILGVCDVIVPKKTASERSIEEHYLHHHPREPWDAFVAALEARYPDHRHEIDVLRLTPLCSICNVFVMRRALFNEYCSELFAIIDPIFKQIGHPYDGYNNRYPGFLAERFLGFWLQIRRLRSFEVPLIHLS</sequence>
<evidence type="ECO:0000313" key="2">
    <source>
        <dbReference type="EMBL" id="SAL19362.1"/>
    </source>
</evidence>
<organism evidence="2 3">
    <name type="scientific">Caballeronia choica</name>
    <dbReference type="NCBI Taxonomy" id="326476"/>
    <lineage>
        <taxon>Bacteria</taxon>
        <taxon>Pseudomonadati</taxon>
        <taxon>Pseudomonadota</taxon>
        <taxon>Betaproteobacteria</taxon>
        <taxon>Burkholderiales</taxon>
        <taxon>Burkholderiaceae</taxon>
        <taxon>Caballeronia</taxon>
    </lineage>
</organism>
<dbReference type="Proteomes" id="UP000054770">
    <property type="component" value="Unassembled WGS sequence"/>
</dbReference>